<dbReference type="SUPFAM" id="SSF90112">
    <property type="entry name" value="Neurotransmitter-gated ion-channel transmembrane pore"/>
    <property type="match status" value="1"/>
</dbReference>
<dbReference type="OMA" id="VWTPQIT"/>
<dbReference type="AlphaFoldDB" id="A0A7R8UFW4"/>
<feature type="domain" description="Neurotransmitter-gated ion-channel transmembrane" evidence="8">
    <location>
        <begin position="248"/>
        <end position="359"/>
    </location>
</feature>
<dbReference type="Gene3D" id="2.70.170.10">
    <property type="entry name" value="Neurotransmitter-gated ion-channel ligand-binding domain"/>
    <property type="match status" value="1"/>
</dbReference>
<reference evidence="9 10" key="1">
    <citation type="submission" date="2020-11" db="EMBL/GenBank/DDBJ databases">
        <authorList>
            <person name="Wallbank WR R."/>
            <person name="Pardo Diaz C."/>
            <person name="Kozak K."/>
            <person name="Martin S."/>
            <person name="Jiggins C."/>
            <person name="Moest M."/>
            <person name="Warren A I."/>
            <person name="Generalovic N T."/>
            <person name="Byers J.R.P. K."/>
            <person name="Montejo-Kovacevich G."/>
            <person name="Yen C E."/>
        </authorList>
    </citation>
    <scope>NUCLEOTIDE SEQUENCE [LARGE SCALE GENOMIC DNA]</scope>
</reference>
<dbReference type="Proteomes" id="UP000594454">
    <property type="component" value="Chromosome 1"/>
</dbReference>
<feature type="transmembrane region" description="Helical" evidence="5">
    <location>
        <begin position="272"/>
        <end position="291"/>
    </location>
</feature>
<dbReference type="InterPro" id="IPR038050">
    <property type="entry name" value="Neuro_actylchol_rec"/>
</dbReference>
<evidence type="ECO:0000313" key="9">
    <source>
        <dbReference type="EMBL" id="CAD7080090.1"/>
    </source>
</evidence>
<keyword evidence="3 5" id="KW-1133">Transmembrane helix</keyword>
<evidence type="ECO:0000313" key="10">
    <source>
        <dbReference type="Proteomes" id="UP000594454"/>
    </source>
</evidence>
<evidence type="ECO:0000256" key="5">
    <source>
        <dbReference type="SAM" id="Phobius"/>
    </source>
</evidence>
<dbReference type="FunCoup" id="A0A7R8UFW4">
    <property type="interactions" value="2"/>
</dbReference>
<dbReference type="EMBL" id="LR899009">
    <property type="protein sequence ID" value="CAD7080090.1"/>
    <property type="molecule type" value="Genomic_DNA"/>
</dbReference>
<dbReference type="InterPro" id="IPR006029">
    <property type="entry name" value="Neurotrans-gated_channel_TM"/>
</dbReference>
<keyword evidence="6" id="KW-0732">Signal</keyword>
<evidence type="ECO:0000256" key="6">
    <source>
        <dbReference type="SAM" id="SignalP"/>
    </source>
</evidence>
<feature type="transmembrane region" description="Helical" evidence="5">
    <location>
        <begin position="303"/>
        <end position="328"/>
    </location>
</feature>
<name>A0A7R8UFW4_HERIL</name>
<gene>
    <name evidence="9" type="ORF">HERILL_LOCUS3265</name>
</gene>
<evidence type="ECO:0000256" key="3">
    <source>
        <dbReference type="ARBA" id="ARBA00022989"/>
    </source>
</evidence>
<dbReference type="GO" id="GO:0016020">
    <property type="term" value="C:membrane"/>
    <property type="evidence" value="ECO:0007669"/>
    <property type="project" value="UniProtKB-SubCell"/>
</dbReference>
<keyword evidence="2 5" id="KW-0812">Transmembrane</keyword>
<dbReference type="Gene3D" id="1.20.58.390">
    <property type="entry name" value="Neurotransmitter-gated ion-channel transmembrane domain"/>
    <property type="match status" value="1"/>
</dbReference>
<dbReference type="GO" id="GO:0004888">
    <property type="term" value="F:transmembrane signaling receptor activity"/>
    <property type="evidence" value="ECO:0007669"/>
    <property type="project" value="InterPro"/>
</dbReference>
<feature type="chain" id="PRO_5030540562" evidence="6">
    <location>
        <begin position="24"/>
        <end position="429"/>
    </location>
</feature>
<dbReference type="CDD" id="cd19051">
    <property type="entry name" value="LGIC_TM_cation"/>
    <property type="match status" value="1"/>
</dbReference>
<dbReference type="GO" id="GO:0005230">
    <property type="term" value="F:extracellular ligand-gated monoatomic ion channel activity"/>
    <property type="evidence" value="ECO:0007669"/>
    <property type="project" value="InterPro"/>
</dbReference>
<protein>
    <submittedName>
        <fullName evidence="9">Uncharacterized protein</fullName>
    </submittedName>
</protein>
<keyword evidence="4 5" id="KW-0472">Membrane</keyword>
<keyword evidence="10" id="KW-1185">Reference proteome</keyword>
<feature type="transmembrane region" description="Helical" evidence="5">
    <location>
        <begin position="246"/>
        <end position="265"/>
    </location>
</feature>
<evidence type="ECO:0000256" key="4">
    <source>
        <dbReference type="ARBA" id="ARBA00023136"/>
    </source>
</evidence>
<dbReference type="Pfam" id="PF02932">
    <property type="entry name" value="Neur_chan_memb"/>
    <property type="match status" value="1"/>
</dbReference>
<dbReference type="FunFam" id="2.70.170.10:FF:000028">
    <property type="entry name" value="AcetylCholine Receptor"/>
    <property type="match status" value="1"/>
</dbReference>
<dbReference type="OrthoDB" id="410315at2759"/>
<sequence length="429" mass="49060">MKSFSAFLIILIVINISLLFVNCDSPTTKRNSTWTDTLKRDLLVDYDKFVRPVDHGSTTKVHIFLTVKHVDVDEQKGIMSVFGWIKMQWQDDKLIWNATEYGNLNSIHLADHEIWQPDITLYNSALGNTIDHYANTLTIVSNSGTVMWVPPFQFQVFCEFDLRLWPFDTQTCEIWLGSWVYNGLEIDLEISDYGTEIDMFIPNHEWKIKNITASRNSTYYDCCAEPYVSNTYTITVMRQSPIYKTMVVTPATCVILMTLAAFWLPPQSGEKIVLNGINIIMIGVFMMYFGYQLPVMALHTPLVVLFYSSSLYLVSIAMIVAVIVNYCANSKHNIKVPWAVKNLLDGWLGSILGLCHVNYSKGQTSQQRDAELRDQPFEDNSTADDRQMISNLTKSSIQHDWLILATAIDRICFLSYCLVFIILAAMYSV</sequence>
<dbReference type="SUPFAM" id="SSF63712">
    <property type="entry name" value="Nicotinic receptor ligand binding domain-like"/>
    <property type="match status" value="1"/>
</dbReference>
<dbReference type="CDD" id="cd18997">
    <property type="entry name" value="LGIC_ECD_nAChR"/>
    <property type="match status" value="1"/>
</dbReference>
<feature type="domain" description="Neurotransmitter-gated ion-channel ligand-binding" evidence="7">
    <location>
        <begin position="37"/>
        <end position="239"/>
    </location>
</feature>
<evidence type="ECO:0000256" key="1">
    <source>
        <dbReference type="ARBA" id="ARBA00004141"/>
    </source>
</evidence>
<dbReference type="FunFam" id="1.20.58.390:FF:000092">
    <property type="entry name" value="Nicotinic acetylcholine receptor subunit alpha10"/>
    <property type="match status" value="1"/>
</dbReference>
<feature type="transmembrane region" description="Helical" evidence="5">
    <location>
        <begin position="401"/>
        <end position="427"/>
    </location>
</feature>
<dbReference type="PANTHER" id="PTHR18945">
    <property type="entry name" value="NEUROTRANSMITTER GATED ION CHANNEL"/>
    <property type="match status" value="1"/>
</dbReference>
<comment type="subcellular location">
    <subcellularLocation>
        <location evidence="1">Membrane</location>
        <topology evidence="1">Multi-pass membrane protein</topology>
    </subcellularLocation>
</comment>
<organism evidence="9 10">
    <name type="scientific">Hermetia illucens</name>
    <name type="common">Black soldier fly</name>
    <dbReference type="NCBI Taxonomy" id="343691"/>
    <lineage>
        <taxon>Eukaryota</taxon>
        <taxon>Metazoa</taxon>
        <taxon>Ecdysozoa</taxon>
        <taxon>Arthropoda</taxon>
        <taxon>Hexapoda</taxon>
        <taxon>Insecta</taxon>
        <taxon>Pterygota</taxon>
        <taxon>Neoptera</taxon>
        <taxon>Endopterygota</taxon>
        <taxon>Diptera</taxon>
        <taxon>Brachycera</taxon>
        <taxon>Stratiomyomorpha</taxon>
        <taxon>Stratiomyidae</taxon>
        <taxon>Hermetiinae</taxon>
        <taxon>Hermetia</taxon>
    </lineage>
</organism>
<proteinExistence type="predicted"/>
<dbReference type="InterPro" id="IPR006201">
    <property type="entry name" value="Neur_channel"/>
</dbReference>
<evidence type="ECO:0000256" key="2">
    <source>
        <dbReference type="ARBA" id="ARBA00022692"/>
    </source>
</evidence>
<feature type="signal peptide" evidence="6">
    <location>
        <begin position="1"/>
        <end position="23"/>
    </location>
</feature>
<dbReference type="InterPro" id="IPR036719">
    <property type="entry name" value="Neuro-gated_channel_TM_sf"/>
</dbReference>
<evidence type="ECO:0000259" key="7">
    <source>
        <dbReference type="Pfam" id="PF02931"/>
    </source>
</evidence>
<dbReference type="InterPro" id="IPR006202">
    <property type="entry name" value="Neur_chan_lig-bd"/>
</dbReference>
<dbReference type="InParanoid" id="A0A7R8UFW4"/>
<dbReference type="InterPro" id="IPR036734">
    <property type="entry name" value="Neur_chan_lig-bd_sf"/>
</dbReference>
<accession>A0A7R8UFW4</accession>
<evidence type="ECO:0000259" key="8">
    <source>
        <dbReference type="Pfam" id="PF02932"/>
    </source>
</evidence>
<dbReference type="Pfam" id="PF02931">
    <property type="entry name" value="Neur_chan_LBD"/>
    <property type="match status" value="1"/>
</dbReference>
<dbReference type="PRINTS" id="PR00252">
    <property type="entry name" value="NRIONCHANNEL"/>
</dbReference>